<dbReference type="AlphaFoldDB" id="A0A975BWJ1"/>
<protein>
    <submittedName>
        <fullName evidence="1">Uncharacterized protein</fullName>
    </submittedName>
</protein>
<dbReference type="KEGG" id="dmm:dnm_088990"/>
<evidence type="ECO:0000313" key="1">
    <source>
        <dbReference type="EMBL" id="QTA92807.1"/>
    </source>
</evidence>
<name>A0A975BWJ1_9BACT</name>
<dbReference type="Proteomes" id="UP000663722">
    <property type="component" value="Chromosome"/>
</dbReference>
<gene>
    <name evidence="1" type="ORF">dnm_088990</name>
</gene>
<evidence type="ECO:0000313" key="2">
    <source>
        <dbReference type="Proteomes" id="UP000663722"/>
    </source>
</evidence>
<keyword evidence="2" id="KW-1185">Reference proteome</keyword>
<sequence>MTEFRTVPDGKRFYKYFQHDLIGLTESVFILSCADKCFCAKSGTHSKKRI</sequence>
<dbReference type="EMBL" id="CP061800">
    <property type="protein sequence ID" value="QTA92807.1"/>
    <property type="molecule type" value="Genomic_DNA"/>
</dbReference>
<proteinExistence type="predicted"/>
<reference evidence="1" key="1">
    <citation type="journal article" date="2021" name="Microb. Physiol.">
        <title>Proteogenomic Insights into the Physiology of Marine, Sulfate-Reducing, Filamentous Desulfonema limicola and Desulfonema magnum.</title>
        <authorList>
            <person name="Schnaars V."/>
            <person name="Wohlbrand L."/>
            <person name="Scheve S."/>
            <person name="Hinrichs C."/>
            <person name="Reinhardt R."/>
            <person name="Rabus R."/>
        </authorList>
    </citation>
    <scope>NUCLEOTIDE SEQUENCE</scope>
    <source>
        <strain evidence="1">4be13</strain>
    </source>
</reference>
<organism evidence="1 2">
    <name type="scientific">Desulfonema magnum</name>
    <dbReference type="NCBI Taxonomy" id="45655"/>
    <lineage>
        <taxon>Bacteria</taxon>
        <taxon>Pseudomonadati</taxon>
        <taxon>Thermodesulfobacteriota</taxon>
        <taxon>Desulfobacteria</taxon>
        <taxon>Desulfobacterales</taxon>
        <taxon>Desulfococcaceae</taxon>
        <taxon>Desulfonema</taxon>
    </lineage>
</organism>
<accession>A0A975BWJ1</accession>